<gene>
    <name evidence="2" type="ORF">J4203_03230</name>
</gene>
<reference evidence="2" key="2">
    <citation type="submission" date="2021-05" db="EMBL/GenBank/DDBJ databases">
        <title>Protein family content uncovers lineage relationships and bacterial pathway maintenance mechanisms in DPANN archaea.</title>
        <authorList>
            <person name="Castelle C.J."/>
            <person name="Meheust R."/>
            <person name="Jaffe A.L."/>
            <person name="Seitz K."/>
            <person name="Gong X."/>
            <person name="Baker B.J."/>
            <person name="Banfield J.F."/>
        </authorList>
    </citation>
    <scope>NUCLEOTIDE SEQUENCE</scope>
    <source>
        <strain evidence="2">RIFCSPLOWO2_01_FULL_58_19</strain>
    </source>
</reference>
<evidence type="ECO:0000313" key="2">
    <source>
        <dbReference type="EMBL" id="MBS3062860.1"/>
    </source>
</evidence>
<comment type="caution">
    <text evidence="2">The sequence shown here is derived from an EMBL/GenBank/DDBJ whole genome shotgun (WGS) entry which is preliminary data.</text>
</comment>
<dbReference type="InterPro" id="IPR013498">
    <property type="entry name" value="Topo_IA_Znf"/>
</dbReference>
<feature type="domain" description="DNA topoisomerase type IA zn finger" evidence="1">
    <location>
        <begin position="36"/>
        <end position="63"/>
    </location>
</feature>
<dbReference type="Pfam" id="PF01396">
    <property type="entry name" value="Zn_ribbon_Top1"/>
    <property type="match status" value="1"/>
</dbReference>
<name>A0A8T4LDX4_9ARCH</name>
<evidence type="ECO:0000259" key="1">
    <source>
        <dbReference type="Pfam" id="PF01396"/>
    </source>
</evidence>
<evidence type="ECO:0000313" key="3">
    <source>
        <dbReference type="Proteomes" id="UP000678237"/>
    </source>
</evidence>
<dbReference type="GO" id="GO:0003677">
    <property type="term" value="F:DNA binding"/>
    <property type="evidence" value="ECO:0007669"/>
    <property type="project" value="UniProtKB-KW"/>
</dbReference>
<proteinExistence type="predicted"/>
<dbReference type="AlphaFoldDB" id="A0A8T4LDX4"/>
<dbReference type="GO" id="GO:0003916">
    <property type="term" value="F:DNA topoisomerase activity"/>
    <property type="evidence" value="ECO:0007669"/>
    <property type="project" value="InterPro"/>
</dbReference>
<protein>
    <submittedName>
        <fullName evidence="2">Topoisomerase DNA-binding C4 zinc finger domain-containing protein</fullName>
    </submittedName>
</protein>
<reference evidence="2" key="1">
    <citation type="submission" date="2021-03" db="EMBL/GenBank/DDBJ databases">
        <authorList>
            <person name="Jaffe A."/>
        </authorList>
    </citation>
    <scope>NUCLEOTIDE SEQUENCE</scope>
    <source>
        <strain evidence="2">RIFCSPLOWO2_01_FULL_58_19</strain>
    </source>
</reference>
<dbReference type="GO" id="GO:0006265">
    <property type="term" value="P:DNA topological change"/>
    <property type="evidence" value="ECO:0007669"/>
    <property type="project" value="InterPro"/>
</dbReference>
<dbReference type="Proteomes" id="UP000678237">
    <property type="component" value="Unassembled WGS sequence"/>
</dbReference>
<dbReference type="GO" id="GO:0005694">
    <property type="term" value="C:chromosome"/>
    <property type="evidence" value="ECO:0007669"/>
    <property type="project" value="InterPro"/>
</dbReference>
<sequence>MDLTKCGFCGALATKMSDEGFPSCARHSGKKAAAPSCPDCGSVMALRRGKFGSFWGCITYPNCIGIRKMGA</sequence>
<keyword evidence="2" id="KW-0238">DNA-binding</keyword>
<organism evidence="2 3">
    <name type="scientific">Candidatus Iainarchaeum sp</name>
    <dbReference type="NCBI Taxonomy" id="3101447"/>
    <lineage>
        <taxon>Archaea</taxon>
        <taxon>Candidatus Iainarchaeota</taxon>
        <taxon>Candidatus Iainarchaeia</taxon>
        <taxon>Candidatus Iainarchaeales</taxon>
        <taxon>Candidatus Iainarchaeaceae</taxon>
        <taxon>Candidatus Iainarchaeum</taxon>
    </lineage>
</organism>
<dbReference type="SUPFAM" id="SSF57783">
    <property type="entry name" value="Zinc beta-ribbon"/>
    <property type="match status" value="1"/>
</dbReference>
<dbReference type="Gene3D" id="3.30.65.10">
    <property type="entry name" value="Bacterial Topoisomerase I, domain 1"/>
    <property type="match status" value="1"/>
</dbReference>
<dbReference type="EMBL" id="JAGVWE010000003">
    <property type="protein sequence ID" value="MBS3062860.1"/>
    <property type="molecule type" value="Genomic_DNA"/>
</dbReference>
<accession>A0A8T4LDX4</accession>